<organism evidence="5 6">
    <name type="scientific">Actinokineospora xionganensis</name>
    <dbReference type="NCBI Taxonomy" id="2684470"/>
    <lineage>
        <taxon>Bacteria</taxon>
        <taxon>Bacillati</taxon>
        <taxon>Actinomycetota</taxon>
        <taxon>Actinomycetes</taxon>
        <taxon>Pseudonocardiales</taxon>
        <taxon>Pseudonocardiaceae</taxon>
        <taxon>Actinokineospora</taxon>
    </lineage>
</organism>
<dbReference type="SMART" id="SM00866">
    <property type="entry name" value="UTRA"/>
    <property type="match status" value="1"/>
</dbReference>
<dbReference type="PROSITE" id="PS50949">
    <property type="entry name" value="HTH_GNTR"/>
    <property type="match status" value="1"/>
</dbReference>
<dbReference type="Gene3D" id="1.10.10.10">
    <property type="entry name" value="Winged helix-like DNA-binding domain superfamily/Winged helix DNA-binding domain"/>
    <property type="match status" value="1"/>
</dbReference>
<dbReference type="PANTHER" id="PTHR44846:SF1">
    <property type="entry name" value="MANNOSYL-D-GLYCERATE TRANSPORT_METABOLISM SYSTEM REPRESSOR MNGR-RELATED"/>
    <property type="match status" value="1"/>
</dbReference>
<name>A0ABR7L4R7_9PSEU</name>
<dbReference type="PRINTS" id="PR00035">
    <property type="entry name" value="HTHGNTR"/>
</dbReference>
<comment type="caution">
    <text evidence="5">The sequence shown here is derived from an EMBL/GenBank/DDBJ whole genome shotgun (WGS) entry which is preliminary data.</text>
</comment>
<evidence type="ECO:0000259" key="4">
    <source>
        <dbReference type="PROSITE" id="PS50949"/>
    </source>
</evidence>
<keyword evidence="1" id="KW-0805">Transcription regulation</keyword>
<dbReference type="InterPro" id="IPR036388">
    <property type="entry name" value="WH-like_DNA-bd_sf"/>
</dbReference>
<dbReference type="InterPro" id="IPR050679">
    <property type="entry name" value="Bact_HTH_transcr_reg"/>
</dbReference>
<dbReference type="InterPro" id="IPR028978">
    <property type="entry name" value="Chorismate_lyase_/UTRA_dom_sf"/>
</dbReference>
<accession>A0ABR7L4R7</accession>
<dbReference type="SMART" id="SM00345">
    <property type="entry name" value="HTH_GNTR"/>
    <property type="match status" value="1"/>
</dbReference>
<dbReference type="InterPro" id="IPR036390">
    <property type="entry name" value="WH_DNA-bd_sf"/>
</dbReference>
<keyword evidence="2" id="KW-0238">DNA-binding</keyword>
<dbReference type="Pfam" id="PF00392">
    <property type="entry name" value="GntR"/>
    <property type="match status" value="1"/>
</dbReference>
<dbReference type="EMBL" id="JABVED010000005">
    <property type="protein sequence ID" value="MBC6447639.1"/>
    <property type="molecule type" value="Genomic_DNA"/>
</dbReference>
<dbReference type="InterPro" id="IPR011663">
    <property type="entry name" value="UTRA"/>
</dbReference>
<evidence type="ECO:0000256" key="2">
    <source>
        <dbReference type="ARBA" id="ARBA00023125"/>
    </source>
</evidence>
<protein>
    <submittedName>
        <fullName evidence="5">GntR family transcriptional regulator</fullName>
    </submittedName>
</protein>
<keyword evidence="6" id="KW-1185">Reference proteome</keyword>
<dbReference type="SUPFAM" id="SSF64288">
    <property type="entry name" value="Chorismate lyase-like"/>
    <property type="match status" value="1"/>
</dbReference>
<dbReference type="Pfam" id="PF07702">
    <property type="entry name" value="UTRA"/>
    <property type="match status" value="1"/>
</dbReference>
<dbReference type="Gene3D" id="3.40.1410.10">
    <property type="entry name" value="Chorismate lyase-like"/>
    <property type="match status" value="1"/>
</dbReference>
<dbReference type="RefSeq" id="WP_187220163.1">
    <property type="nucleotide sequence ID" value="NZ_JABVED010000005.1"/>
</dbReference>
<keyword evidence="3" id="KW-0804">Transcription</keyword>
<dbReference type="InterPro" id="IPR000524">
    <property type="entry name" value="Tscrpt_reg_HTH_GntR"/>
</dbReference>
<dbReference type="Proteomes" id="UP000734823">
    <property type="component" value="Unassembled WGS sequence"/>
</dbReference>
<proteinExistence type="predicted"/>
<evidence type="ECO:0000256" key="3">
    <source>
        <dbReference type="ARBA" id="ARBA00023163"/>
    </source>
</evidence>
<dbReference type="SUPFAM" id="SSF46785">
    <property type="entry name" value="Winged helix' DNA-binding domain"/>
    <property type="match status" value="1"/>
</dbReference>
<dbReference type="PANTHER" id="PTHR44846">
    <property type="entry name" value="MANNOSYL-D-GLYCERATE TRANSPORT/METABOLISM SYSTEM REPRESSOR MNGR-RELATED"/>
    <property type="match status" value="1"/>
</dbReference>
<evidence type="ECO:0000256" key="1">
    <source>
        <dbReference type="ARBA" id="ARBA00023015"/>
    </source>
</evidence>
<evidence type="ECO:0000313" key="6">
    <source>
        <dbReference type="Proteomes" id="UP000734823"/>
    </source>
</evidence>
<gene>
    <name evidence="5" type="ORF">GPZ80_10695</name>
</gene>
<evidence type="ECO:0000313" key="5">
    <source>
        <dbReference type="EMBL" id="MBC6447639.1"/>
    </source>
</evidence>
<sequence>MSGERRHPKQGEAVHAGIPEHGRVPLYFAVRSRLLDLIQTLGEGSALPSERDLADLFDVSRLAVRQAVGELVLEGRLTRRQGVGTFVAPPKLVRPMTLSNVGFEPTRGLVTLEHLPAANPLAAELGVRVGAMIVHIERVVSTSGDRIGLESTYLAAERFPGLTDRFDPAESLHAHLREVFDVTVADAEERVETILATPREAQLIGVSQALPMLLLNRLTRDADGRPIDRARSLFRGDRFSIIATLRE</sequence>
<dbReference type="CDD" id="cd07377">
    <property type="entry name" value="WHTH_GntR"/>
    <property type="match status" value="1"/>
</dbReference>
<reference evidence="5 6" key="1">
    <citation type="submission" date="2020-06" db="EMBL/GenBank/DDBJ databases">
        <title>Actinokineospora xiongansis sp. nov., isolated from soil of Baiyangdian.</title>
        <authorList>
            <person name="Zhang X."/>
        </authorList>
    </citation>
    <scope>NUCLEOTIDE SEQUENCE [LARGE SCALE GENOMIC DNA]</scope>
    <source>
        <strain evidence="5 6">HBU206404</strain>
    </source>
</reference>
<feature type="domain" description="HTH gntR-type" evidence="4">
    <location>
        <begin position="24"/>
        <end position="90"/>
    </location>
</feature>